<feature type="region of interest" description="Disordered" evidence="1">
    <location>
        <begin position="111"/>
        <end position="151"/>
    </location>
</feature>
<feature type="region of interest" description="Disordered" evidence="1">
    <location>
        <begin position="357"/>
        <end position="411"/>
    </location>
</feature>
<feature type="region of interest" description="Disordered" evidence="1">
    <location>
        <begin position="245"/>
        <end position="270"/>
    </location>
</feature>
<feature type="compositionally biased region" description="Polar residues" evidence="1">
    <location>
        <begin position="250"/>
        <end position="269"/>
    </location>
</feature>
<feature type="compositionally biased region" description="Basic and acidic residues" evidence="1">
    <location>
        <begin position="119"/>
        <end position="128"/>
    </location>
</feature>
<feature type="compositionally biased region" description="Low complexity" evidence="1">
    <location>
        <begin position="332"/>
        <end position="343"/>
    </location>
</feature>
<feature type="compositionally biased region" description="Gly residues" evidence="1">
    <location>
        <begin position="1"/>
        <end position="12"/>
    </location>
</feature>
<feature type="region of interest" description="Disordered" evidence="1">
    <location>
        <begin position="282"/>
        <end position="343"/>
    </location>
</feature>
<name>A0A8T0IMA7_CERPU</name>
<dbReference type="InterPro" id="IPR044686">
    <property type="entry name" value="OFP17"/>
</dbReference>
<feature type="compositionally biased region" description="Basic and acidic residues" evidence="1">
    <location>
        <begin position="467"/>
        <end position="481"/>
    </location>
</feature>
<gene>
    <name evidence="2" type="ORF">KC19_3G182500</name>
</gene>
<feature type="region of interest" description="Disordered" evidence="1">
    <location>
        <begin position="1"/>
        <end position="59"/>
    </location>
</feature>
<feature type="compositionally biased region" description="Basic residues" evidence="1">
    <location>
        <begin position="457"/>
        <end position="466"/>
    </location>
</feature>
<feature type="region of interest" description="Disordered" evidence="1">
    <location>
        <begin position="446"/>
        <end position="484"/>
    </location>
</feature>
<protein>
    <recommendedName>
        <fullName evidence="4">OVATE domain-containing protein</fullName>
    </recommendedName>
</protein>
<dbReference type="OrthoDB" id="10545555at2759"/>
<evidence type="ECO:0000313" key="2">
    <source>
        <dbReference type="EMBL" id="KAG0584069.1"/>
    </source>
</evidence>
<evidence type="ECO:0008006" key="4">
    <source>
        <dbReference type="Google" id="ProtNLM"/>
    </source>
</evidence>
<reference evidence="2" key="1">
    <citation type="submission" date="2020-06" db="EMBL/GenBank/DDBJ databases">
        <title>WGS assembly of Ceratodon purpureus strain R40.</title>
        <authorList>
            <person name="Carey S.B."/>
            <person name="Jenkins J."/>
            <person name="Shu S."/>
            <person name="Lovell J.T."/>
            <person name="Sreedasyam A."/>
            <person name="Maumus F."/>
            <person name="Tiley G.P."/>
            <person name="Fernandez-Pozo N."/>
            <person name="Barry K."/>
            <person name="Chen C."/>
            <person name="Wang M."/>
            <person name="Lipzen A."/>
            <person name="Daum C."/>
            <person name="Saski C.A."/>
            <person name="Payton A.C."/>
            <person name="Mcbreen J.C."/>
            <person name="Conrad R.E."/>
            <person name="Kollar L.M."/>
            <person name="Olsson S."/>
            <person name="Huttunen S."/>
            <person name="Landis J.B."/>
            <person name="Wickett N.J."/>
            <person name="Johnson M.G."/>
            <person name="Rensing S.A."/>
            <person name="Grimwood J."/>
            <person name="Schmutz J."/>
            <person name="Mcdaniel S.F."/>
        </authorList>
    </citation>
    <scope>NUCLEOTIDE SEQUENCE</scope>
    <source>
        <strain evidence="2">R40</strain>
    </source>
</reference>
<keyword evidence="3" id="KW-1185">Reference proteome</keyword>
<dbReference type="PANTHER" id="PTHR34042">
    <property type="entry name" value="TRANSCRIPTION REPRESSOR OFP17"/>
    <property type="match status" value="1"/>
</dbReference>
<evidence type="ECO:0000313" key="3">
    <source>
        <dbReference type="Proteomes" id="UP000822688"/>
    </source>
</evidence>
<feature type="compositionally biased region" description="Basic residues" evidence="1">
    <location>
        <begin position="363"/>
        <end position="379"/>
    </location>
</feature>
<dbReference type="GO" id="GO:0045892">
    <property type="term" value="P:negative regulation of DNA-templated transcription"/>
    <property type="evidence" value="ECO:0007669"/>
    <property type="project" value="InterPro"/>
</dbReference>
<dbReference type="AlphaFoldDB" id="A0A8T0IMA7"/>
<dbReference type="Proteomes" id="UP000822688">
    <property type="component" value="Chromosome 3"/>
</dbReference>
<accession>A0A8T0IMA7</accession>
<feature type="compositionally biased region" description="Polar residues" evidence="1">
    <location>
        <begin position="380"/>
        <end position="405"/>
    </location>
</feature>
<feature type="compositionally biased region" description="Polar residues" evidence="1">
    <location>
        <begin position="22"/>
        <end position="39"/>
    </location>
</feature>
<feature type="compositionally biased region" description="Polar residues" evidence="1">
    <location>
        <begin position="193"/>
        <end position="224"/>
    </location>
</feature>
<dbReference type="EMBL" id="CM026423">
    <property type="protein sequence ID" value="KAG0584069.1"/>
    <property type="molecule type" value="Genomic_DNA"/>
</dbReference>
<organism evidence="2 3">
    <name type="scientific">Ceratodon purpureus</name>
    <name type="common">Fire moss</name>
    <name type="synonym">Dicranum purpureum</name>
    <dbReference type="NCBI Taxonomy" id="3225"/>
    <lineage>
        <taxon>Eukaryota</taxon>
        <taxon>Viridiplantae</taxon>
        <taxon>Streptophyta</taxon>
        <taxon>Embryophyta</taxon>
        <taxon>Bryophyta</taxon>
        <taxon>Bryophytina</taxon>
        <taxon>Bryopsida</taxon>
        <taxon>Dicranidae</taxon>
        <taxon>Pseudoditrichales</taxon>
        <taxon>Ditrichaceae</taxon>
        <taxon>Ceratodon</taxon>
    </lineage>
</organism>
<dbReference type="PANTHER" id="PTHR34042:SF1">
    <property type="entry name" value="TRANSCRIPTION REPRESSOR OFP17"/>
    <property type="match status" value="1"/>
</dbReference>
<evidence type="ECO:0000256" key="1">
    <source>
        <dbReference type="SAM" id="MobiDB-lite"/>
    </source>
</evidence>
<feature type="compositionally biased region" description="Polar residues" evidence="1">
    <location>
        <begin position="300"/>
        <end position="313"/>
    </location>
</feature>
<sequence length="615" mass="67345">MGTEWGPGGEPIGKGEHLIAMNSRSSDASRSEGGSTAGNASKPGAMNAGATPAPIDNVPVKKKRTPKFLTKQFEILTKASSGTSPMRNRGVTLLGQDYIIAVPGSRAVASTKNAGIVDPDPKPDDRSPIEPAKPSTDPVTPLVDHDAGKPPIEFVTAPIDYKVEAKRREVLRGEPPLDYITERSPRLSPRVTAHSTRVNASMSRHSSLGRSASGSERLSFSAGTPRSERSVLSIPETVISSVEHGYSRGSVKTESRTTSPSSLAEWSSHSLDRRGELSIAGLSLGDGRNISGISRRTDLSIGQSPPRSDTQALDYSPDDTDSGVEMYHETTSASPGSYSSRRSSCSLSEGWMPEFEDSDGVSHHYRRSKHRGDHLRGNHSRSPGFSAHSRSLSGSARYSPSSSMRNRGYECSPNTLRKLVSKELLESSGHGKIRHHGEYYDHRRNVDSNFANSSNHSSRRHHGNQKNRRDDGHHDGYHDNHQSASSKVVMLLGKYGRRKGAHGRIDMDDTPIALDSMTPEEAIAVFHDEVARMMLEEGQECGEAADVEEFLDGYMRLRSPFYVAMVDEFFRAVCVDCYKRPVEIPLDGRSGSLSSKSLRSDSQLHRHLDRFNTRM</sequence>
<proteinExistence type="predicted"/>
<comment type="caution">
    <text evidence="2">The sequence shown here is derived from an EMBL/GenBank/DDBJ whole genome shotgun (WGS) entry which is preliminary data.</text>
</comment>
<feature type="region of interest" description="Disordered" evidence="1">
    <location>
        <begin position="177"/>
        <end position="232"/>
    </location>
</feature>